<dbReference type="Proteomes" id="UP000243488">
    <property type="component" value="Chromosome"/>
</dbReference>
<name>A0A1V0B688_9GAMM</name>
<feature type="region of interest" description="Disordered" evidence="1">
    <location>
        <begin position="30"/>
        <end position="58"/>
    </location>
</feature>
<protein>
    <submittedName>
        <fullName evidence="2">Phage virion morphogenesis protein</fullName>
    </submittedName>
</protein>
<sequence length="150" mass="17522">MASDIQQLEDWAGALLNRLEPKARRQLSQHLARDLRRSHQKRIRAQRNPDGSAYTPRKKRLRERGGRIRQRMFNRLSTTRFLKVRTSAAAISLEFLGRTARIARVHQKGLRERPGRNTSEIRYPKRELLGFSAEDLDLIRSRVLDQLGDV</sequence>
<dbReference type="KEGG" id="ppha:BVH74_12195"/>
<dbReference type="Pfam" id="PF05069">
    <property type="entry name" value="Phage_tail_S"/>
    <property type="match status" value="1"/>
</dbReference>
<reference evidence="2 3" key="1">
    <citation type="submission" date="2017-03" db="EMBL/GenBank/DDBJ databases">
        <title>Complete genome sequence of the novel DNRA strain Pseudomonas sp. S-6-2 isolated from Chinese polluted river sediment. Journal of Biotechnology.</title>
        <authorList>
            <person name="Li J."/>
            <person name="Xiang F."/>
            <person name="Wang L."/>
            <person name="Xi L."/>
            <person name="Liu J."/>
        </authorList>
    </citation>
    <scope>NUCLEOTIDE SEQUENCE [LARGE SCALE GENOMIC DNA]</scope>
    <source>
        <strain evidence="2 3">S-6-2</strain>
    </source>
</reference>
<dbReference type="AlphaFoldDB" id="A0A1V0B688"/>
<evidence type="ECO:0000313" key="3">
    <source>
        <dbReference type="Proteomes" id="UP000243488"/>
    </source>
</evidence>
<keyword evidence="3" id="KW-1185">Reference proteome</keyword>
<evidence type="ECO:0000313" key="2">
    <source>
        <dbReference type="EMBL" id="AQZ95463.1"/>
    </source>
</evidence>
<organism evidence="2 3">
    <name type="scientific">Halopseudomonas phragmitis</name>
    <dbReference type="NCBI Taxonomy" id="1931241"/>
    <lineage>
        <taxon>Bacteria</taxon>
        <taxon>Pseudomonadati</taxon>
        <taxon>Pseudomonadota</taxon>
        <taxon>Gammaproteobacteria</taxon>
        <taxon>Pseudomonadales</taxon>
        <taxon>Pseudomonadaceae</taxon>
        <taxon>Halopseudomonas</taxon>
    </lineage>
</organism>
<dbReference type="NCBIfam" id="TIGR01635">
    <property type="entry name" value="tail_comp_S"/>
    <property type="match status" value="1"/>
</dbReference>
<dbReference type="InterPro" id="IPR006522">
    <property type="entry name" value="Phage_virion_morphogenesis"/>
</dbReference>
<proteinExistence type="predicted"/>
<dbReference type="EMBL" id="CP020100">
    <property type="protein sequence ID" value="AQZ95463.1"/>
    <property type="molecule type" value="Genomic_DNA"/>
</dbReference>
<dbReference type="STRING" id="1931241.BVH74_12195"/>
<gene>
    <name evidence="2" type="ORF">BVH74_12195</name>
</gene>
<evidence type="ECO:0000256" key="1">
    <source>
        <dbReference type="SAM" id="MobiDB-lite"/>
    </source>
</evidence>
<dbReference type="RefSeq" id="WP_080050331.1">
    <property type="nucleotide sequence ID" value="NZ_CP020100.1"/>
</dbReference>
<accession>A0A1V0B688</accession>